<evidence type="ECO:0008006" key="4">
    <source>
        <dbReference type="Google" id="ProtNLM"/>
    </source>
</evidence>
<dbReference type="Gene3D" id="3.40.50.150">
    <property type="entry name" value="Vaccinia Virus protein VP39"/>
    <property type="match status" value="1"/>
</dbReference>
<dbReference type="InterPro" id="IPR029063">
    <property type="entry name" value="SAM-dependent_MTases_sf"/>
</dbReference>
<organism evidence="2 3">
    <name type="scientific">Actinomadura fulvescens</name>
    <dbReference type="NCBI Taxonomy" id="46160"/>
    <lineage>
        <taxon>Bacteria</taxon>
        <taxon>Bacillati</taxon>
        <taxon>Actinomycetota</taxon>
        <taxon>Actinomycetes</taxon>
        <taxon>Streptosporangiales</taxon>
        <taxon>Thermomonosporaceae</taxon>
        <taxon>Actinomadura</taxon>
    </lineage>
</organism>
<dbReference type="Proteomes" id="UP001501509">
    <property type="component" value="Unassembled WGS sequence"/>
</dbReference>
<evidence type="ECO:0000313" key="3">
    <source>
        <dbReference type="Proteomes" id="UP001501509"/>
    </source>
</evidence>
<feature type="region of interest" description="Disordered" evidence="1">
    <location>
        <begin position="1"/>
        <end position="39"/>
    </location>
</feature>
<evidence type="ECO:0000313" key="2">
    <source>
        <dbReference type="EMBL" id="GAA2626953.1"/>
    </source>
</evidence>
<reference evidence="2 3" key="1">
    <citation type="journal article" date="2019" name="Int. J. Syst. Evol. Microbiol.">
        <title>The Global Catalogue of Microorganisms (GCM) 10K type strain sequencing project: providing services to taxonomists for standard genome sequencing and annotation.</title>
        <authorList>
            <consortium name="The Broad Institute Genomics Platform"/>
            <consortium name="The Broad Institute Genome Sequencing Center for Infectious Disease"/>
            <person name="Wu L."/>
            <person name="Ma J."/>
        </authorList>
    </citation>
    <scope>NUCLEOTIDE SEQUENCE [LARGE SCALE GENOMIC DNA]</scope>
    <source>
        <strain evidence="2 3">JCM 6833</strain>
    </source>
</reference>
<evidence type="ECO:0000256" key="1">
    <source>
        <dbReference type="SAM" id="MobiDB-lite"/>
    </source>
</evidence>
<sequence>MFGAQLQPRQSEPVRTDMNVQPQAQPRAAHDHATASSSPATAETLNVFYQVERAGQIRLSDGGGPFGFDVTVALLVDELMNLYDLDAICETGCFLGDTTTYLTRRYPRTPVYTCDVDAEHAAVTTHRVAEHWNATVMHGPSPDLVGKVLAEFTRPLFFLDAHWAESWPLREELELILDGTAVALIHDFDIGHPRFSYDSYGGVDCGPDLLAALPTPPEHYFTPDPNARHALPCLQTGRRAGLGIVASGLDTTPLHEHPRLLTHSLPKGR</sequence>
<comment type="caution">
    <text evidence="2">The sequence shown here is derived from an EMBL/GenBank/DDBJ whole genome shotgun (WGS) entry which is preliminary data.</text>
</comment>
<keyword evidence="3" id="KW-1185">Reference proteome</keyword>
<dbReference type="EMBL" id="BAAATD010000013">
    <property type="protein sequence ID" value="GAA2626953.1"/>
    <property type="molecule type" value="Genomic_DNA"/>
</dbReference>
<gene>
    <name evidence="2" type="ORF">GCM10010411_74990</name>
</gene>
<name>A0ABN3QIG3_9ACTN</name>
<dbReference type="SUPFAM" id="SSF53335">
    <property type="entry name" value="S-adenosyl-L-methionine-dependent methyltransferases"/>
    <property type="match status" value="1"/>
</dbReference>
<accession>A0ABN3QIG3</accession>
<protein>
    <recommendedName>
        <fullName evidence="4">Class I SAM-dependent methyltransferase</fullName>
    </recommendedName>
</protein>
<proteinExistence type="predicted"/>